<dbReference type="Pfam" id="PF00854">
    <property type="entry name" value="PTR2"/>
    <property type="match status" value="1"/>
</dbReference>
<name>A0ABQ8H0D5_9ROSI</name>
<feature type="transmembrane region" description="Helical" evidence="6">
    <location>
        <begin position="314"/>
        <end position="332"/>
    </location>
</feature>
<comment type="caution">
    <text evidence="7">The sequence shown here is derived from an EMBL/GenBank/DDBJ whole genome shotgun (WGS) entry which is preliminary data.</text>
</comment>
<dbReference type="SUPFAM" id="SSF103473">
    <property type="entry name" value="MFS general substrate transporter"/>
    <property type="match status" value="1"/>
</dbReference>
<dbReference type="Proteomes" id="UP000827721">
    <property type="component" value="Unassembled WGS sequence"/>
</dbReference>
<protein>
    <submittedName>
        <fullName evidence="7">Uncharacterized protein</fullName>
    </submittedName>
</protein>
<feature type="transmembrane region" description="Helical" evidence="6">
    <location>
        <begin position="273"/>
        <end position="294"/>
    </location>
</feature>
<keyword evidence="4 6" id="KW-1133">Transmembrane helix</keyword>
<evidence type="ECO:0000256" key="4">
    <source>
        <dbReference type="ARBA" id="ARBA00022989"/>
    </source>
</evidence>
<evidence type="ECO:0000256" key="3">
    <source>
        <dbReference type="ARBA" id="ARBA00022692"/>
    </source>
</evidence>
<dbReference type="Gene3D" id="1.20.1250.20">
    <property type="entry name" value="MFS general substrate transporter like domains"/>
    <property type="match status" value="1"/>
</dbReference>
<evidence type="ECO:0000256" key="2">
    <source>
        <dbReference type="ARBA" id="ARBA00005982"/>
    </source>
</evidence>
<evidence type="ECO:0000313" key="7">
    <source>
        <dbReference type="EMBL" id="KAH7534131.1"/>
    </source>
</evidence>
<dbReference type="PANTHER" id="PTHR11654">
    <property type="entry name" value="OLIGOPEPTIDE TRANSPORTER-RELATED"/>
    <property type="match status" value="1"/>
</dbReference>
<keyword evidence="3 6" id="KW-0812">Transmembrane</keyword>
<feature type="transmembrane region" description="Helical" evidence="6">
    <location>
        <begin position="122"/>
        <end position="142"/>
    </location>
</feature>
<evidence type="ECO:0000256" key="6">
    <source>
        <dbReference type="SAM" id="Phobius"/>
    </source>
</evidence>
<keyword evidence="5 6" id="KW-0472">Membrane</keyword>
<gene>
    <name evidence="7" type="ORF">JRO89_XSUnG0004500</name>
</gene>
<feature type="transmembrane region" description="Helical" evidence="6">
    <location>
        <begin position="154"/>
        <end position="174"/>
    </location>
</feature>
<proteinExistence type="inferred from homology"/>
<dbReference type="InterPro" id="IPR000109">
    <property type="entry name" value="POT_fam"/>
</dbReference>
<evidence type="ECO:0000313" key="8">
    <source>
        <dbReference type="Proteomes" id="UP000827721"/>
    </source>
</evidence>
<evidence type="ECO:0000256" key="1">
    <source>
        <dbReference type="ARBA" id="ARBA00004141"/>
    </source>
</evidence>
<comment type="similarity">
    <text evidence="2">Belongs to the major facilitator superfamily. Proton-dependent oligopeptide transporter (POT/PTR) (TC 2.A.17) family.</text>
</comment>
<feature type="transmembrane region" description="Helical" evidence="6">
    <location>
        <begin position="195"/>
        <end position="214"/>
    </location>
</feature>
<reference evidence="7 8" key="1">
    <citation type="submission" date="2021-02" db="EMBL/GenBank/DDBJ databases">
        <title>Plant Genome Project.</title>
        <authorList>
            <person name="Zhang R.-G."/>
        </authorList>
    </citation>
    <scope>NUCLEOTIDE SEQUENCE [LARGE SCALE GENOMIC DNA]</scope>
    <source>
        <tissue evidence="7">Leaves</tissue>
    </source>
</reference>
<dbReference type="InterPro" id="IPR036259">
    <property type="entry name" value="MFS_trans_sf"/>
</dbReference>
<accession>A0ABQ8H0D5</accession>
<keyword evidence="8" id="KW-1185">Reference proteome</keyword>
<dbReference type="EMBL" id="JAFEMO010000020">
    <property type="protein sequence ID" value="KAH7534131.1"/>
    <property type="molecule type" value="Genomic_DNA"/>
</dbReference>
<comment type="subcellular location">
    <subcellularLocation>
        <location evidence="1">Membrane</location>
        <topology evidence="1">Multi-pass membrane protein</topology>
    </subcellularLocation>
</comment>
<sequence length="357" mass="40856">MRDLAPADATYNISCYMRLFAACQRCQLGEAGLRPLLHEFLMDQLREHKPNTNTDKDGVEDRPEAHVEDQALEQHATSIYGRRMDKGVIIESSNLRPEQQERASRLCNVTQVEESKTLLKMIPMWTTFLVIGLAASTGDTFSSEQVKNLDSTDFTFYIVIFVKPISQATISFLFNKFLTSKKRASKAQLKLGKIIRIWSGMVLCTIFCVVAWLVKVHRLQIVDRKRSNPDKEISSMNIFWLAPQYCLLGLMQGSGTDGLEEFMIDELPKSLKIYASAINGFVIDGIGNFLGILYVNANIQLFSTTMNESRLDKYYLRLLILSFLNMCYYYPVSTIYRPIRHTQADMLERDITINHEV</sequence>
<evidence type="ECO:0000256" key="5">
    <source>
        <dbReference type="ARBA" id="ARBA00023136"/>
    </source>
</evidence>
<organism evidence="7 8">
    <name type="scientific">Xanthoceras sorbifolium</name>
    <dbReference type="NCBI Taxonomy" id="99658"/>
    <lineage>
        <taxon>Eukaryota</taxon>
        <taxon>Viridiplantae</taxon>
        <taxon>Streptophyta</taxon>
        <taxon>Embryophyta</taxon>
        <taxon>Tracheophyta</taxon>
        <taxon>Spermatophyta</taxon>
        <taxon>Magnoliopsida</taxon>
        <taxon>eudicotyledons</taxon>
        <taxon>Gunneridae</taxon>
        <taxon>Pentapetalae</taxon>
        <taxon>rosids</taxon>
        <taxon>malvids</taxon>
        <taxon>Sapindales</taxon>
        <taxon>Sapindaceae</taxon>
        <taxon>Xanthoceroideae</taxon>
        <taxon>Xanthoceras</taxon>
    </lineage>
</organism>